<dbReference type="SUPFAM" id="SSF56672">
    <property type="entry name" value="DNA/RNA polymerases"/>
    <property type="match status" value="1"/>
</dbReference>
<dbReference type="FunFam" id="3.30.70.270:FF:000020">
    <property type="entry name" value="Transposon Tf2-6 polyprotein-like Protein"/>
    <property type="match status" value="1"/>
</dbReference>
<accession>A0AAV3Q1M1</accession>
<reference evidence="3 4" key="1">
    <citation type="submission" date="2024-01" db="EMBL/GenBank/DDBJ databases">
        <title>The complete chloroplast genome sequence of Lithospermum erythrorhizon: insights into the phylogenetic relationship among Boraginaceae species and the maternal lineages of purple gromwells.</title>
        <authorList>
            <person name="Okada T."/>
            <person name="Watanabe K."/>
        </authorList>
    </citation>
    <scope>NUCLEOTIDE SEQUENCE [LARGE SCALE GENOMIC DNA]</scope>
</reference>
<evidence type="ECO:0000256" key="1">
    <source>
        <dbReference type="ARBA" id="ARBA00023268"/>
    </source>
</evidence>
<dbReference type="EMBL" id="BAABME010019671">
    <property type="protein sequence ID" value="GAA0157984.1"/>
    <property type="molecule type" value="Genomic_DNA"/>
</dbReference>
<dbReference type="InterPro" id="IPR043502">
    <property type="entry name" value="DNA/RNA_pol_sf"/>
</dbReference>
<dbReference type="AlphaFoldDB" id="A0AAV3Q1M1"/>
<dbReference type="PANTHER" id="PTHR37984">
    <property type="entry name" value="PROTEIN CBG26694"/>
    <property type="match status" value="1"/>
</dbReference>
<evidence type="ECO:0000259" key="2">
    <source>
        <dbReference type="Pfam" id="PF17919"/>
    </source>
</evidence>
<evidence type="ECO:0000313" key="3">
    <source>
        <dbReference type="EMBL" id="GAA0157984.1"/>
    </source>
</evidence>
<dbReference type="PANTHER" id="PTHR37984:SF5">
    <property type="entry name" value="PROTEIN NYNRIN-LIKE"/>
    <property type="match status" value="1"/>
</dbReference>
<feature type="domain" description="Reverse transcriptase/retrotransposon-derived protein RNase H-like" evidence="2">
    <location>
        <begin position="93"/>
        <end position="150"/>
    </location>
</feature>
<dbReference type="Proteomes" id="UP001454036">
    <property type="component" value="Unassembled WGS sequence"/>
</dbReference>
<dbReference type="InterPro" id="IPR050951">
    <property type="entry name" value="Retrovirus_Pol_polyprotein"/>
</dbReference>
<keyword evidence="4" id="KW-1185">Reference proteome</keyword>
<sequence length="150" mass="17517">MQVLREKELYAKFKKCEFWKDKVEFLGHVINEHGTSVDLKKIEVVVEWKAPTNVTEVRRFFGLVGYYWRFVEGFSKIAMPLTYLTQKRVKFEWSDDCEKSLQDLKGRLVTTPILTLHSDDSDFSVFCDASKKGLGCFLMQNEKVVAYASR</sequence>
<dbReference type="InterPro" id="IPR041577">
    <property type="entry name" value="RT_RNaseH_2"/>
</dbReference>
<comment type="caution">
    <text evidence="3">The sequence shown here is derived from an EMBL/GenBank/DDBJ whole genome shotgun (WGS) entry which is preliminary data.</text>
</comment>
<protein>
    <recommendedName>
        <fullName evidence="2">Reverse transcriptase/retrotransposon-derived protein RNase H-like domain-containing protein</fullName>
    </recommendedName>
</protein>
<keyword evidence="1" id="KW-0511">Multifunctional enzyme</keyword>
<evidence type="ECO:0000313" key="4">
    <source>
        <dbReference type="Proteomes" id="UP001454036"/>
    </source>
</evidence>
<gene>
    <name evidence="3" type="ORF">LIER_38561</name>
</gene>
<dbReference type="InterPro" id="IPR043128">
    <property type="entry name" value="Rev_trsase/Diguanyl_cyclase"/>
</dbReference>
<dbReference type="Gene3D" id="3.30.70.270">
    <property type="match status" value="2"/>
</dbReference>
<dbReference type="Pfam" id="PF17919">
    <property type="entry name" value="RT_RNaseH_2"/>
    <property type="match status" value="1"/>
</dbReference>
<proteinExistence type="predicted"/>
<name>A0AAV3Q1M1_LITER</name>
<dbReference type="GO" id="GO:0003824">
    <property type="term" value="F:catalytic activity"/>
    <property type="evidence" value="ECO:0007669"/>
    <property type="project" value="UniProtKB-KW"/>
</dbReference>
<organism evidence="3 4">
    <name type="scientific">Lithospermum erythrorhizon</name>
    <name type="common">Purple gromwell</name>
    <name type="synonym">Lithospermum officinale var. erythrorhizon</name>
    <dbReference type="NCBI Taxonomy" id="34254"/>
    <lineage>
        <taxon>Eukaryota</taxon>
        <taxon>Viridiplantae</taxon>
        <taxon>Streptophyta</taxon>
        <taxon>Embryophyta</taxon>
        <taxon>Tracheophyta</taxon>
        <taxon>Spermatophyta</taxon>
        <taxon>Magnoliopsida</taxon>
        <taxon>eudicotyledons</taxon>
        <taxon>Gunneridae</taxon>
        <taxon>Pentapetalae</taxon>
        <taxon>asterids</taxon>
        <taxon>lamiids</taxon>
        <taxon>Boraginales</taxon>
        <taxon>Boraginaceae</taxon>
        <taxon>Boraginoideae</taxon>
        <taxon>Lithospermeae</taxon>
        <taxon>Lithospermum</taxon>
    </lineage>
</organism>